<evidence type="ECO:0000256" key="1">
    <source>
        <dbReference type="ARBA" id="ARBA00004123"/>
    </source>
</evidence>
<dbReference type="PANTHER" id="PTHR12124:SF47">
    <property type="entry name" value="EXOSOME COMPONENT 10"/>
    <property type="match status" value="1"/>
</dbReference>
<feature type="transmembrane region" description="Helical" evidence="4">
    <location>
        <begin position="349"/>
        <end position="370"/>
    </location>
</feature>
<proteinExistence type="predicted"/>
<feature type="compositionally biased region" description="Low complexity" evidence="3">
    <location>
        <begin position="91"/>
        <end position="103"/>
    </location>
</feature>
<dbReference type="SMART" id="SM00341">
    <property type="entry name" value="HRDC"/>
    <property type="match status" value="1"/>
</dbReference>
<feature type="compositionally biased region" description="Low complexity" evidence="3">
    <location>
        <begin position="35"/>
        <end position="56"/>
    </location>
</feature>
<gene>
    <name evidence="6" type="ORF">PPAR1163_LOCUS3936</name>
    <name evidence="7" type="ORF">PPAR1163_LOCUS3937</name>
</gene>
<feature type="region of interest" description="Disordered" evidence="3">
    <location>
        <begin position="280"/>
        <end position="346"/>
    </location>
</feature>
<dbReference type="EMBL" id="HBGJ01006341">
    <property type="protein sequence ID" value="CAD9245588.1"/>
    <property type="molecule type" value="Transcribed_RNA"/>
</dbReference>
<dbReference type="SUPFAM" id="SSF47819">
    <property type="entry name" value="HRDC-like"/>
    <property type="match status" value="1"/>
</dbReference>
<dbReference type="Pfam" id="PF00570">
    <property type="entry name" value="HRDC"/>
    <property type="match status" value="1"/>
</dbReference>
<dbReference type="PROSITE" id="PS50967">
    <property type="entry name" value="HRDC"/>
    <property type="match status" value="1"/>
</dbReference>
<feature type="compositionally biased region" description="Low complexity" evidence="3">
    <location>
        <begin position="286"/>
        <end position="304"/>
    </location>
</feature>
<protein>
    <recommendedName>
        <fullName evidence="5">HRDC domain-containing protein</fullName>
    </recommendedName>
</protein>
<dbReference type="PANTHER" id="PTHR12124">
    <property type="entry name" value="POLYMYOSITIS/SCLERODERMA AUTOANTIGEN-RELATED"/>
    <property type="match status" value="1"/>
</dbReference>
<dbReference type="EMBL" id="HBGJ01006340">
    <property type="protein sequence ID" value="CAD9245587.1"/>
    <property type="molecule type" value="Transcribed_RNA"/>
</dbReference>
<comment type="subcellular location">
    <subcellularLocation>
        <location evidence="1">Nucleus</location>
    </subcellularLocation>
</comment>
<organism evidence="6">
    <name type="scientific">Phaeomonas parva</name>
    <dbReference type="NCBI Taxonomy" id="124430"/>
    <lineage>
        <taxon>Eukaryota</taxon>
        <taxon>Sar</taxon>
        <taxon>Stramenopiles</taxon>
        <taxon>Ochrophyta</taxon>
        <taxon>Pinguiophyceae</taxon>
        <taxon>Pinguiochrysidales</taxon>
        <taxon>Pinguiochrysidaceae</taxon>
        <taxon>Phaeomonas</taxon>
    </lineage>
</organism>
<sequence length="374" mass="39456">MGVELDGDAMDDDDDDDDDDLWDGWGEEPGASADPGVAPPATGGVGAEAAAGNGNPSDAAKGDVFSPPHHLPMLRGRAVDDRGESFSGHLQQPQPRAAQAAPPLQTVASEGELGNEGEAPEAPVVGRARSVTLDEAPQECVDALIMVFTKSQRQCAKLWLPRRITPESYKRVKEYNEVAKKWERKKDVRVRVFQELFLWRDRVAREEDESPEYIIDNRSLLTAAKLLPTTLVDTLKVSCPLSPFFSAASDAAADPRSPAGAALAHVDRLEEMIELIQVTSGGPPGANGAAKPKAAPAAALPAPEAKSRASPLRRGIVQSAQEVKSVPPPSGSPEPESFSGGDAGSPSPLAMQLGMGVAVVATVAAIVFMVGRRR</sequence>
<dbReference type="GO" id="GO:0071036">
    <property type="term" value="P:nuclear polyadenylation-dependent snoRNA catabolic process"/>
    <property type="evidence" value="ECO:0007669"/>
    <property type="project" value="TreeGrafter"/>
</dbReference>
<dbReference type="InterPro" id="IPR044876">
    <property type="entry name" value="HRDC_dom_sf"/>
</dbReference>
<evidence type="ECO:0000313" key="7">
    <source>
        <dbReference type="EMBL" id="CAD9245588.1"/>
    </source>
</evidence>
<dbReference type="GO" id="GO:0071040">
    <property type="term" value="P:nuclear polyadenylation-dependent antisense transcript catabolic process"/>
    <property type="evidence" value="ECO:0007669"/>
    <property type="project" value="TreeGrafter"/>
</dbReference>
<accession>A0A6U4D024</accession>
<dbReference type="GO" id="GO:0005730">
    <property type="term" value="C:nucleolus"/>
    <property type="evidence" value="ECO:0007669"/>
    <property type="project" value="TreeGrafter"/>
</dbReference>
<dbReference type="AlphaFoldDB" id="A0A6U4D024"/>
<dbReference type="InterPro" id="IPR045092">
    <property type="entry name" value="Rrp6-like"/>
</dbReference>
<dbReference type="GO" id="GO:0071044">
    <property type="term" value="P:histone mRNA catabolic process"/>
    <property type="evidence" value="ECO:0007669"/>
    <property type="project" value="TreeGrafter"/>
</dbReference>
<reference evidence="6" key="1">
    <citation type="submission" date="2021-01" db="EMBL/GenBank/DDBJ databases">
        <authorList>
            <person name="Corre E."/>
            <person name="Pelletier E."/>
            <person name="Niang G."/>
            <person name="Scheremetjew M."/>
            <person name="Finn R."/>
            <person name="Kale V."/>
            <person name="Holt S."/>
            <person name="Cochrane G."/>
            <person name="Meng A."/>
            <person name="Brown T."/>
            <person name="Cohen L."/>
        </authorList>
    </citation>
    <scope>NUCLEOTIDE SEQUENCE</scope>
    <source>
        <strain evidence="6">CCMP2877</strain>
    </source>
</reference>
<keyword evidence="4" id="KW-0812">Transmembrane</keyword>
<dbReference type="GO" id="GO:0000176">
    <property type="term" value="C:nuclear exosome (RNase complex)"/>
    <property type="evidence" value="ECO:0007669"/>
    <property type="project" value="TreeGrafter"/>
</dbReference>
<evidence type="ECO:0000313" key="6">
    <source>
        <dbReference type="EMBL" id="CAD9245587.1"/>
    </source>
</evidence>
<feature type="region of interest" description="Disordered" evidence="3">
    <location>
        <begin position="1"/>
        <end position="103"/>
    </location>
</feature>
<dbReference type="GO" id="GO:0000175">
    <property type="term" value="F:3'-5'-RNA exonuclease activity"/>
    <property type="evidence" value="ECO:0007669"/>
    <property type="project" value="InterPro"/>
</dbReference>
<evidence type="ECO:0000256" key="2">
    <source>
        <dbReference type="ARBA" id="ARBA00023242"/>
    </source>
</evidence>
<dbReference type="InterPro" id="IPR002121">
    <property type="entry name" value="HRDC_dom"/>
</dbReference>
<keyword evidence="2" id="KW-0539">Nucleus</keyword>
<dbReference type="GO" id="GO:0003727">
    <property type="term" value="F:single-stranded RNA binding"/>
    <property type="evidence" value="ECO:0007669"/>
    <property type="project" value="TreeGrafter"/>
</dbReference>
<dbReference type="GO" id="GO:0071035">
    <property type="term" value="P:nuclear polyadenylation-dependent rRNA catabolic process"/>
    <property type="evidence" value="ECO:0007669"/>
    <property type="project" value="TreeGrafter"/>
</dbReference>
<name>A0A6U4D024_9STRA</name>
<keyword evidence="4" id="KW-0472">Membrane</keyword>
<dbReference type="GO" id="GO:0000166">
    <property type="term" value="F:nucleotide binding"/>
    <property type="evidence" value="ECO:0007669"/>
    <property type="project" value="InterPro"/>
</dbReference>
<feature type="compositionally biased region" description="Acidic residues" evidence="3">
    <location>
        <begin position="1"/>
        <end position="26"/>
    </location>
</feature>
<keyword evidence="4" id="KW-1133">Transmembrane helix</keyword>
<feature type="domain" description="HRDC" evidence="5">
    <location>
        <begin position="186"/>
        <end position="266"/>
    </location>
</feature>
<evidence type="ECO:0000256" key="3">
    <source>
        <dbReference type="SAM" id="MobiDB-lite"/>
    </source>
</evidence>
<dbReference type="GO" id="GO:0071051">
    <property type="term" value="P:poly(A)-dependent snoRNA 3'-end processing"/>
    <property type="evidence" value="ECO:0007669"/>
    <property type="project" value="TreeGrafter"/>
</dbReference>
<evidence type="ECO:0000259" key="5">
    <source>
        <dbReference type="PROSITE" id="PS50967"/>
    </source>
</evidence>
<evidence type="ECO:0000256" key="4">
    <source>
        <dbReference type="SAM" id="Phobius"/>
    </source>
</evidence>
<dbReference type="GO" id="GO:0071037">
    <property type="term" value="P:nuclear polyadenylation-dependent snRNA catabolic process"/>
    <property type="evidence" value="ECO:0007669"/>
    <property type="project" value="TreeGrafter"/>
</dbReference>
<dbReference type="InterPro" id="IPR010997">
    <property type="entry name" value="HRDC-like_sf"/>
</dbReference>
<dbReference type="GO" id="GO:0071039">
    <property type="term" value="P:nuclear polyadenylation-dependent CUT catabolic process"/>
    <property type="evidence" value="ECO:0007669"/>
    <property type="project" value="TreeGrafter"/>
</dbReference>
<dbReference type="Gene3D" id="1.10.150.80">
    <property type="entry name" value="HRDC domain"/>
    <property type="match status" value="1"/>
</dbReference>
<dbReference type="GO" id="GO:0000467">
    <property type="term" value="P:exonucleolytic trimming to generate mature 3'-end of 5.8S rRNA from tricistronic rRNA transcript (SSU-rRNA, 5.8S rRNA, LSU-rRNA)"/>
    <property type="evidence" value="ECO:0007669"/>
    <property type="project" value="InterPro"/>
</dbReference>
<dbReference type="GO" id="GO:0071038">
    <property type="term" value="P:TRAMP-dependent tRNA surveillance pathway"/>
    <property type="evidence" value="ECO:0007669"/>
    <property type="project" value="TreeGrafter"/>
</dbReference>